<feature type="non-terminal residue" evidence="1">
    <location>
        <position position="203"/>
    </location>
</feature>
<proteinExistence type="predicted"/>
<name>X0XUZ9_9ZZZZ</name>
<dbReference type="SUPFAM" id="SSF48208">
    <property type="entry name" value="Six-hairpin glycosidases"/>
    <property type="match status" value="1"/>
</dbReference>
<reference evidence="1" key="1">
    <citation type="journal article" date="2014" name="Front. Microbiol.">
        <title>High frequency of phylogenetically diverse reductive dehalogenase-homologous genes in deep subseafloor sedimentary metagenomes.</title>
        <authorList>
            <person name="Kawai M."/>
            <person name="Futagami T."/>
            <person name="Toyoda A."/>
            <person name="Takaki Y."/>
            <person name="Nishi S."/>
            <person name="Hori S."/>
            <person name="Arai W."/>
            <person name="Tsubouchi T."/>
            <person name="Morono Y."/>
            <person name="Uchiyama I."/>
            <person name="Ito T."/>
            <person name="Fujiyama A."/>
            <person name="Inagaki F."/>
            <person name="Takami H."/>
        </authorList>
    </citation>
    <scope>NUCLEOTIDE SEQUENCE</scope>
    <source>
        <strain evidence="1">Expedition CK06-06</strain>
    </source>
</reference>
<evidence type="ECO:0008006" key="2">
    <source>
        <dbReference type="Google" id="ProtNLM"/>
    </source>
</evidence>
<dbReference type="InterPro" id="IPR012341">
    <property type="entry name" value="6hp_glycosidase-like_sf"/>
</dbReference>
<protein>
    <recommendedName>
        <fullName evidence="2">Glycogen debranching enzyme C-terminal domain-containing protein</fullName>
    </recommendedName>
</protein>
<dbReference type="EMBL" id="BARS01052934">
    <property type="protein sequence ID" value="GAG47134.1"/>
    <property type="molecule type" value="Genomic_DNA"/>
</dbReference>
<accession>X0XUZ9</accession>
<dbReference type="GO" id="GO:0005975">
    <property type="term" value="P:carbohydrate metabolic process"/>
    <property type="evidence" value="ECO:0007669"/>
    <property type="project" value="InterPro"/>
</dbReference>
<dbReference type="InterPro" id="IPR008928">
    <property type="entry name" value="6-hairpin_glycosidase_sf"/>
</dbReference>
<dbReference type="Gene3D" id="1.50.10.10">
    <property type="match status" value="1"/>
</dbReference>
<comment type="caution">
    <text evidence="1">The sequence shown here is derived from an EMBL/GenBank/DDBJ whole genome shotgun (WGS) entry which is preliminary data.</text>
</comment>
<organism evidence="1">
    <name type="scientific">marine sediment metagenome</name>
    <dbReference type="NCBI Taxonomy" id="412755"/>
    <lineage>
        <taxon>unclassified sequences</taxon>
        <taxon>metagenomes</taxon>
        <taxon>ecological metagenomes</taxon>
    </lineage>
</organism>
<sequence>MTFRLSLGHRESATIRLLVATDGRSKAAHGTERLVTISSRYRQWMESGTQVVTSNEFFNAVLKRSFTDLRMLWNRDGDGGYLAAGTPWYDTFFGRDSAIVAMQMLAYKPEIARHSLKMLARWQGKKVNPWQDEEPGKILHEWRQDEMTATGELPFSPYYGSVDSTPLFLLLAGEYYAWTADLEVLQKLEPNLRAALHWIDSLA</sequence>
<gene>
    <name evidence="1" type="ORF">S01H1_78633</name>
</gene>
<evidence type="ECO:0000313" key="1">
    <source>
        <dbReference type="EMBL" id="GAG47134.1"/>
    </source>
</evidence>
<dbReference type="AlphaFoldDB" id="X0XUZ9"/>